<gene>
    <name evidence="7" type="ORF">AVEN_57040_1</name>
</gene>
<evidence type="ECO:0000256" key="4">
    <source>
        <dbReference type="ARBA" id="ARBA00023002"/>
    </source>
</evidence>
<evidence type="ECO:0000313" key="7">
    <source>
        <dbReference type="EMBL" id="GBN32352.1"/>
    </source>
</evidence>
<comment type="caution">
    <text evidence="7">The sequence shown here is derived from an EMBL/GenBank/DDBJ whole genome shotgun (WGS) entry which is preliminary data.</text>
</comment>
<dbReference type="PANTHER" id="PTHR24289">
    <property type="entry name" value="STEROID 17-ALPHA-HYDROXYLASE/17,20 LYASE"/>
    <property type="match status" value="1"/>
</dbReference>
<keyword evidence="3" id="KW-0479">Metal-binding</keyword>
<dbReference type="PANTHER" id="PTHR24289:SF15">
    <property type="entry name" value="CYTOCHROME P450 FAMILY 1 SUBFAMILY B MEMBER 1"/>
    <property type="match status" value="1"/>
</dbReference>
<dbReference type="InterPro" id="IPR036396">
    <property type="entry name" value="Cyt_P450_sf"/>
</dbReference>
<reference evidence="7 8" key="1">
    <citation type="journal article" date="2019" name="Sci. Rep.">
        <title>Orb-weaving spider Araneus ventricosus genome elucidates the spidroin gene catalogue.</title>
        <authorList>
            <person name="Kono N."/>
            <person name="Nakamura H."/>
            <person name="Ohtoshi R."/>
            <person name="Moran D.A.P."/>
            <person name="Shinohara A."/>
            <person name="Yoshida Y."/>
            <person name="Fujiwara M."/>
            <person name="Mori M."/>
            <person name="Tomita M."/>
            <person name="Arakawa K."/>
        </authorList>
    </citation>
    <scope>NUCLEOTIDE SEQUENCE [LARGE SCALE GENOMIC DNA]</scope>
</reference>
<keyword evidence="5" id="KW-0408">Iron</keyword>
<evidence type="ECO:0000256" key="6">
    <source>
        <dbReference type="ARBA" id="ARBA00023033"/>
    </source>
</evidence>
<dbReference type="InterPro" id="IPR001128">
    <property type="entry name" value="Cyt_P450"/>
</dbReference>
<evidence type="ECO:0000256" key="3">
    <source>
        <dbReference type="ARBA" id="ARBA00022723"/>
    </source>
</evidence>
<proteinExistence type="inferred from homology"/>
<accession>A0A4Y2N0H7</accession>
<dbReference type="EMBL" id="BGPR01008226">
    <property type="protein sequence ID" value="GBN32352.1"/>
    <property type="molecule type" value="Genomic_DNA"/>
</dbReference>
<dbReference type="GO" id="GO:0042448">
    <property type="term" value="P:progesterone metabolic process"/>
    <property type="evidence" value="ECO:0007669"/>
    <property type="project" value="TreeGrafter"/>
</dbReference>
<evidence type="ECO:0000256" key="2">
    <source>
        <dbReference type="ARBA" id="ARBA00022617"/>
    </source>
</evidence>
<protein>
    <recommendedName>
        <fullName evidence="9">Cytochrome P450 18a1</fullName>
    </recommendedName>
</protein>
<comment type="similarity">
    <text evidence="1">Belongs to the cytochrome P450 family.</text>
</comment>
<organism evidence="7 8">
    <name type="scientific">Araneus ventricosus</name>
    <name type="common">Orbweaver spider</name>
    <name type="synonym">Epeira ventricosa</name>
    <dbReference type="NCBI Taxonomy" id="182803"/>
    <lineage>
        <taxon>Eukaryota</taxon>
        <taxon>Metazoa</taxon>
        <taxon>Ecdysozoa</taxon>
        <taxon>Arthropoda</taxon>
        <taxon>Chelicerata</taxon>
        <taxon>Arachnida</taxon>
        <taxon>Araneae</taxon>
        <taxon>Araneomorphae</taxon>
        <taxon>Entelegynae</taxon>
        <taxon>Araneoidea</taxon>
        <taxon>Araneidae</taxon>
        <taxon>Araneus</taxon>
    </lineage>
</organism>
<keyword evidence="8" id="KW-1185">Reference proteome</keyword>
<keyword evidence="4" id="KW-0560">Oxidoreductase</keyword>
<dbReference type="AlphaFoldDB" id="A0A4Y2N0H7"/>
<evidence type="ECO:0000313" key="8">
    <source>
        <dbReference type="Proteomes" id="UP000499080"/>
    </source>
</evidence>
<evidence type="ECO:0000256" key="1">
    <source>
        <dbReference type="ARBA" id="ARBA00010617"/>
    </source>
</evidence>
<name>A0A4Y2N0H7_ARAVE</name>
<dbReference type="GO" id="GO:0005506">
    <property type="term" value="F:iron ion binding"/>
    <property type="evidence" value="ECO:0007669"/>
    <property type="project" value="InterPro"/>
</dbReference>
<keyword evidence="6" id="KW-0503">Monooxygenase</keyword>
<dbReference type="GO" id="GO:0004508">
    <property type="term" value="F:steroid 17-alpha-monooxygenase activity"/>
    <property type="evidence" value="ECO:0007669"/>
    <property type="project" value="TreeGrafter"/>
</dbReference>
<dbReference type="SUPFAM" id="SSF48264">
    <property type="entry name" value="Cytochrome P450"/>
    <property type="match status" value="1"/>
</dbReference>
<dbReference type="Proteomes" id="UP000499080">
    <property type="component" value="Unassembled WGS sequence"/>
</dbReference>
<keyword evidence="2" id="KW-0349">Heme</keyword>
<dbReference type="Gene3D" id="1.10.630.10">
    <property type="entry name" value="Cytochrome P450"/>
    <property type="match status" value="1"/>
</dbReference>
<dbReference type="Pfam" id="PF00067">
    <property type="entry name" value="p450"/>
    <property type="match status" value="1"/>
</dbReference>
<evidence type="ECO:0008006" key="9">
    <source>
        <dbReference type="Google" id="ProtNLM"/>
    </source>
</evidence>
<sequence length="133" mass="14634">MNLENILNYFNLDLSSGTGGLSLVAATLILIKILQKLVRWFTVGRKRPPGPFGLPLVGYFPFLGKEPNKTFWNMRGKYGNIIGVNLGPKYTVVLNDYISMKEVLCHPAALNRAPGIFAGIGAKDELYCVCSVN</sequence>
<dbReference type="GO" id="GO:0020037">
    <property type="term" value="F:heme binding"/>
    <property type="evidence" value="ECO:0007669"/>
    <property type="project" value="InterPro"/>
</dbReference>
<dbReference type="GO" id="GO:0042446">
    <property type="term" value="P:hormone biosynthetic process"/>
    <property type="evidence" value="ECO:0007669"/>
    <property type="project" value="TreeGrafter"/>
</dbReference>
<evidence type="ECO:0000256" key="5">
    <source>
        <dbReference type="ARBA" id="ARBA00023004"/>
    </source>
</evidence>
<dbReference type="OrthoDB" id="6424590at2759"/>